<feature type="compositionally biased region" description="Gly residues" evidence="1">
    <location>
        <begin position="57"/>
        <end position="66"/>
    </location>
</feature>
<dbReference type="AlphaFoldDB" id="A0AAW0QRR3"/>
<sequence>MAARESECTQLMQGVVINGERCNITILSMLAERSQLARGFHRFGLPENPSWNEKGKNGGGPTTDTD</sequence>
<proteinExistence type="predicted"/>
<accession>A0AAW0QRR3</accession>
<gene>
    <name evidence="2" type="ORF">PG999_006551</name>
</gene>
<comment type="caution">
    <text evidence="2">The sequence shown here is derived from an EMBL/GenBank/DDBJ whole genome shotgun (WGS) entry which is preliminary data.</text>
</comment>
<organism evidence="2 3">
    <name type="scientific">Apiospora kogelbergensis</name>
    <dbReference type="NCBI Taxonomy" id="1337665"/>
    <lineage>
        <taxon>Eukaryota</taxon>
        <taxon>Fungi</taxon>
        <taxon>Dikarya</taxon>
        <taxon>Ascomycota</taxon>
        <taxon>Pezizomycotina</taxon>
        <taxon>Sordariomycetes</taxon>
        <taxon>Xylariomycetidae</taxon>
        <taxon>Amphisphaeriales</taxon>
        <taxon>Apiosporaceae</taxon>
        <taxon>Apiospora</taxon>
    </lineage>
</organism>
<dbReference type="EMBL" id="JAQQWP010000006">
    <property type="protein sequence ID" value="KAK8114482.1"/>
    <property type="molecule type" value="Genomic_DNA"/>
</dbReference>
<feature type="region of interest" description="Disordered" evidence="1">
    <location>
        <begin position="43"/>
        <end position="66"/>
    </location>
</feature>
<evidence type="ECO:0000256" key="1">
    <source>
        <dbReference type="SAM" id="MobiDB-lite"/>
    </source>
</evidence>
<dbReference type="Proteomes" id="UP001392437">
    <property type="component" value="Unassembled WGS sequence"/>
</dbReference>
<evidence type="ECO:0000313" key="3">
    <source>
        <dbReference type="Proteomes" id="UP001392437"/>
    </source>
</evidence>
<keyword evidence="3" id="KW-1185">Reference proteome</keyword>
<name>A0AAW0QRR3_9PEZI</name>
<evidence type="ECO:0000313" key="2">
    <source>
        <dbReference type="EMBL" id="KAK8114482.1"/>
    </source>
</evidence>
<reference evidence="2 3" key="1">
    <citation type="submission" date="2023-01" db="EMBL/GenBank/DDBJ databases">
        <title>Analysis of 21 Apiospora genomes using comparative genomics revels a genus with tremendous synthesis potential of carbohydrate active enzymes and secondary metabolites.</title>
        <authorList>
            <person name="Sorensen T."/>
        </authorList>
    </citation>
    <scope>NUCLEOTIDE SEQUENCE [LARGE SCALE GENOMIC DNA]</scope>
    <source>
        <strain evidence="2 3">CBS 117206</strain>
    </source>
</reference>
<protein>
    <submittedName>
        <fullName evidence="2">Uncharacterized protein</fullName>
    </submittedName>
</protein>